<sequence length="311" mass="36132">MVGDVASLCDNKPTLEAAEADFDRSPAEQIFRRKLDPFKEKVAKLRTRRTDAGSECGQLSGFIAKKLCRTFADKFYVTLPRELREMVYDYVWDLAMIGLTFHDVTLYGNSSDDSDEFSPSSQDSHQQRKGTKAVPWAIPCTQDTCRCFDWWELPCWAHHECVGMDVATEVVKAYYRNTRSLSVEPDHLEDLTNLLYRDHFHLGVKPLDHIRRLEIPLGQDVLIGRGEKTSYNLQSMESLETFQYHFEVLLDVRVKKGFQLTILLTWHSFYIYYMPALERSRAVVNKLLMEDAKVTVRAWETRGFEEYDLSD</sequence>
<evidence type="ECO:0000313" key="1">
    <source>
        <dbReference type="EMBL" id="KAB2099407.1"/>
    </source>
</evidence>
<gene>
    <name evidence="1" type="ORF">AG0111_0g12376</name>
</gene>
<accession>A0ACB6F4P7</accession>
<reference evidence="1 2" key="1">
    <citation type="journal article" date="2019" name="bioRxiv">
        <title>Genomics, evolutionary history and diagnostics of the Alternaria alternata species group including apple and Asian pear pathotypes.</title>
        <authorList>
            <person name="Armitage A.D."/>
            <person name="Cockerton H.M."/>
            <person name="Sreenivasaprasad S."/>
            <person name="Woodhall J.W."/>
            <person name="Lane C.R."/>
            <person name="Harrison R.J."/>
            <person name="Clarkson J.P."/>
        </authorList>
    </citation>
    <scope>NUCLEOTIDE SEQUENCE [LARGE SCALE GENOMIC DNA]</scope>
    <source>
        <strain evidence="1 2">FERA 650</strain>
    </source>
</reference>
<organism evidence="1 2">
    <name type="scientific">Alternaria gaisen</name>
    <dbReference type="NCBI Taxonomy" id="167740"/>
    <lineage>
        <taxon>Eukaryota</taxon>
        <taxon>Fungi</taxon>
        <taxon>Dikarya</taxon>
        <taxon>Ascomycota</taxon>
        <taxon>Pezizomycotina</taxon>
        <taxon>Dothideomycetes</taxon>
        <taxon>Pleosporomycetidae</taxon>
        <taxon>Pleosporales</taxon>
        <taxon>Pleosporineae</taxon>
        <taxon>Pleosporaceae</taxon>
        <taxon>Alternaria</taxon>
        <taxon>Alternaria sect. Alternaria</taxon>
    </lineage>
</organism>
<protein>
    <submittedName>
        <fullName evidence="1">Uncharacterized protein</fullName>
    </submittedName>
</protein>
<name>A0ACB6F4P7_9PLEO</name>
<evidence type="ECO:0000313" key="2">
    <source>
        <dbReference type="Proteomes" id="UP000293547"/>
    </source>
</evidence>
<comment type="caution">
    <text evidence="1">The sequence shown here is derived from an EMBL/GenBank/DDBJ whole genome shotgun (WGS) entry which is preliminary data.</text>
</comment>
<dbReference type="Proteomes" id="UP000293547">
    <property type="component" value="Unassembled WGS sequence"/>
</dbReference>
<dbReference type="EMBL" id="PDWZ02000017">
    <property type="protein sequence ID" value="KAB2099407.1"/>
    <property type="molecule type" value="Genomic_DNA"/>
</dbReference>
<proteinExistence type="predicted"/>
<keyword evidence="2" id="KW-1185">Reference proteome</keyword>